<dbReference type="OrthoDB" id="9798547at2"/>
<dbReference type="GO" id="GO:0016787">
    <property type="term" value="F:hydrolase activity"/>
    <property type="evidence" value="ECO:0007669"/>
    <property type="project" value="UniProtKB-KW"/>
</dbReference>
<dbReference type="Proteomes" id="UP000176294">
    <property type="component" value="Unassembled WGS sequence"/>
</dbReference>
<evidence type="ECO:0000313" key="8">
    <source>
        <dbReference type="EMBL" id="OGX86253.1"/>
    </source>
</evidence>
<keyword evidence="2" id="KW-1277">Toxin-antitoxin system</keyword>
<evidence type="ECO:0000313" key="9">
    <source>
        <dbReference type="Proteomes" id="UP000176294"/>
    </source>
</evidence>
<keyword evidence="3" id="KW-0540">Nuclease</keyword>
<keyword evidence="5" id="KW-0378">Hydrolase</keyword>
<evidence type="ECO:0000256" key="6">
    <source>
        <dbReference type="ARBA" id="ARBA00022884"/>
    </source>
</evidence>
<keyword evidence="4" id="KW-0255">Endonuclease</keyword>
<organism evidence="8 9">
    <name type="scientific">Hymenobacter lapidarius</name>
    <dbReference type="NCBI Taxonomy" id="1908237"/>
    <lineage>
        <taxon>Bacteria</taxon>
        <taxon>Pseudomonadati</taxon>
        <taxon>Bacteroidota</taxon>
        <taxon>Cytophagia</taxon>
        <taxon>Cytophagales</taxon>
        <taxon>Hymenobacteraceae</taxon>
        <taxon>Hymenobacter</taxon>
    </lineage>
</organism>
<evidence type="ECO:0000256" key="5">
    <source>
        <dbReference type="ARBA" id="ARBA00022801"/>
    </source>
</evidence>
<sequence>MSQFGAIKARLVLAALFRIGWEQKRQSGSHRTLARVGWQDYVFAFHDSEEIGPVMLKRVAKKTGLTPEDL</sequence>
<dbReference type="EMBL" id="MDZB01000098">
    <property type="protein sequence ID" value="OGX86253.1"/>
    <property type="molecule type" value="Genomic_DNA"/>
</dbReference>
<evidence type="ECO:0000256" key="7">
    <source>
        <dbReference type="ARBA" id="ARBA00023016"/>
    </source>
</evidence>
<dbReference type="Pfam" id="PF07927">
    <property type="entry name" value="HicA_toxin"/>
    <property type="match status" value="1"/>
</dbReference>
<evidence type="ECO:0000256" key="2">
    <source>
        <dbReference type="ARBA" id="ARBA00022649"/>
    </source>
</evidence>
<dbReference type="RefSeq" id="WP_070727278.1">
    <property type="nucleotide sequence ID" value="NZ_MDZB01000098.1"/>
</dbReference>
<evidence type="ECO:0000256" key="3">
    <source>
        <dbReference type="ARBA" id="ARBA00022722"/>
    </source>
</evidence>
<dbReference type="InterPro" id="IPR012933">
    <property type="entry name" value="HicA_mRNA_interferase"/>
</dbReference>
<gene>
    <name evidence="8" type="ORF">BEN47_01480</name>
</gene>
<keyword evidence="6" id="KW-0694">RNA-binding</keyword>
<dbReference type="InterPro" id="IPR038570">
    <property type="entry name" value="HicA_sf"/>
</dbReference>
<proteinExistence type="inferred from homology"/>
<comment type="similarity">
    <text evidence="1">Belongs to the HicA mRNA interferase family.</text>
</comment>
<dbReference type="GO" id="GO:0003729">
    <property type="term" value="F:mRNA binding"/>
    <property type="evidence" value="ECO:0007669"/>
    <property type="project" value="InterPro"/>
</dbReference>
<reference evidence="8 9" key="1">
    <citation type="submission" date="2016-08" db="EMBL/GenBank/DDBJ databases">
        <title>Hymenobacter coccineus sp. nov., Hymenobacter lapidarius sp. nov. and Hymenobacter glacialis sp. nov., isolated from Antarctic soil.</title>
        <authorList>
            <person name="Sedlacek I."/>
            <person name="Kralova S."/>
            <person name="Kyrova K."/>
            <person name="Maslanova I."/>
            <person name="Stankova E."/>
            <person name="Vrbovska V."/>
            <person name="Nemec M."/>
            <person name="Bartak M."/>
            <person name="Svec P."/>
            <person name="Busse H.-J."/>
            <person name="Pantucek R."/>
        </authorList>
    </citation>
    <scope>NUCLEOTIDE SEQUENCE [LARGE SCALE GENOMIC DNA]</scope>
    <source>
        <strain evidence="8 9">CCM 8643</strain>
    </source>
</reference>
<evidence type="ECO:0008006" key="10">
    <source>
        <dbReference type="Google" id="ProtNLM"/>
    </source>
</evidence>
<evidence type="ECO:0000256" key="4">
    <source>
        <dbReference type="ARBA" id="ARBA00022759"/>
    </source>
</evidence>
<keyword evidence="7" id="KW-0346">Stress response</keyword>
<evidence type="ECO:0000256" key="1">
    <source>
        <dbReference type="ARBA" id="ARBA00006620"/>
    </source>
</evidence>
<comment type="caution">
    <text evidence="8">The sequence shown here is derived from an EMBL/GenBank/DDBJ whole genome shotgun (WGS) entry which is preliminary data.</text>
</comment>
<dbReference type="GO" id="GO:0004519">
    <property type="term" value="F:endonuclease activity"/>
    <property type="evidence" value="ECO:0007669"/>
    <property type="project" value="UniProtKB-KW"/>
</dbReference>
<keyword evidence="9" id="KW-1185">Reference proteome</keyword>
<name>A0A1G1T5W7_9BACT</name>
<dbReference type="Gene3D" id="3.30.920.30">
    <property type="entry name" value="Hypothetical protein"/>
    <property type="match status" value="1"/>
</dbReference>
<protein>
    <recommendedName>
        <fullName evidence="10">Addiction module toxin, HicA family</fullName>
    </recommendedName>
</protein>
<dbReference type="SUPFAM" id="SSF54786">
    <property type="entry name" value="YcfA/nrd intein domain"/>
    <property type="match status" value="1"/>
</dbReference>
<dbReference type="AlphaFoldDB" id="A0A1G1T5W7"/>
<accession>A0A1G1T5W7</accession>